<evidence type="ECO:0000256" key="1">
    <source>
        <dbReference type="SAM" id="MobiDB-lite"/>
    </source>
</evidence>
<feature type="region of interest" description="Disordered" evidence="1">
    <location>
        <begin position="1"/>
        <end position="26"/>
    </location>
</feature>
<name>A0A4C1W9L9_EUMVA</name>
<gene>
    <name evidence="2" type="ORF">EVAR_85693_1</name>
</gene>
<evidence type="ECO:0000313" key="2">
    <source>
        <dbReference type="EMBL" id="GBP48078.1"/>
    </source>
</evidence>
<evidence type="ECO:0000313" key="3">
    <source>
        <dbReference type="Proteomes" id="UP000299102"/>
    </source>
</evidence>
<keyword evidence="3" id="KW-1185">Reference proteome</keyword>
<dbReference type="Proteomes" id="UP000299102">
    <property type="component" value="Unassembled WGS sequence"/>
</dbReference>
<dbReference type="AlphaFoldDB" id="A0A4C1W9L9"/>
<proteinExistence type="predicted"/>
<reference evidence="2 3" key="1">
    <citation type="journal article" date="2019" name="Commun. Biol.">
        <title>The bagworm genome reveals a unique fibroin gene that provides high tensile strength.</title>
        <authorList>
            <person name="Kono N."/>
            <person name="Nakamura H."/>
            <person name="Ohtoshi R."/>
            <person name="Tomita M."/>
            <person name="Numata K."/>
            <person name="Arakawa K."/>
        </authorList>
    </citation>
    <scope>NUCLEOTIDE SEQUENCE [LARGE SCALE GENOMIC DNA]</scope>
</reference>
<organism evidence="2 3">
    <name type="scientific">Eumeta variegata</name>
    <name type="common">Bagworm moth</name>
    <name type="synonym">Eumeta japonica</name>
    <dbReference type="NCBI Taxonomy" id="151549"/>
    <lineage>
        <taxon>Eukaryota</taxon>
        <taxon>Metazoa</taxon>
        <taxon>Ecdysozoa</taxon>
        <taxon>Arthropoda</taxon>
        <taxon>Hexapoda</taxon>
        <taxon>Insecta</taxon>
        <taxon>Pterygota</taxon>
        <taxon>Neoptera</taxon>
        <taxon>Endopterygota</taxon>
        <taxon>Lepidoptera</taxon>
        <taxon>Glossata</taxon>
        <taxon>Ditrysia</taxon>
        <taxon>Tineoidea</taxon>
        <taxon>Psychidae</taxon>
        <taxon>Oiketicinae</taxon>
        <taxon>Eumeta</taxon>
    </lineage>
</organism>
<feature type="compositionally biased region" description="Basic residues" evidence="1">
    <location>
        <begin position="9"/>
        <end position="18"/>
    </location>
</feature>
<dbReference type="EMBL" id="BGZK01000516">
    <property type="protein sequence ID" value="GBP48078.1"/>
    <property type="molecule type" value="Genomic_DNA"/>
</dbReference>
<protein>
    <submittedName>
        <fullName evidence="2">Uncharacterized protein</fullName>
    </submittedName>
</protein>
<sequence>MDVVTGAGSRRRAPHPRPKSAAGGADVNPLIRLEKLIRKRSPLDVLQTKQNSPHISVIMSLRRARARRRRLFLYVQRRARSLGQCGRPPELWGGAARAGYRVAFIVIFRRSVADGRRPPVT</sequence>
<accession>A0A4C1W9L9</accession>
<comment type="caution">
    <text evidence="2">The sequence shown here is derived from an EMBL/GenBank/DDBJ whole genome shotgun (WGS) entry which is preliminary data.</text>
</comment>